<reference evidence="20" key="1">
    <citation type="journal article" date="2012" name="Curr. Biol.">
        <title>Mitogenomic phylogenetic analysis supports continental-scale vicariance in subterranean thalassoid crustaceans.</title>
        <authorList>
            <person name="Bauza-Ribot M.M."/>
            <person name="Juan C."/>
            <person name="Nardi F."/>
            <person name="Oromi P."/>
            <person name="Pons J."/>
            <person name="Jaume D."/>
        </authorList>
    </citation>
    <scope>NUCLEOTIDE SEQUENCE</scope>
</reference>
<evidence type="ECO:0000256" key="15">
    <source>
        <dbReference type="ARBA" id="ARBA00023128"/>
    </source>
</evidence>
<evidence type="ECO:0000256" key="17">
    <source>
        <dbReference type="ARBA" id="ARBA00049551"/>
    </source>
</evidence>
<evidence type="ECO:0000256" key="2">
    <source>
        <dbReference type="ARBA" id="ARBA00004448"/>
    </source>
</evidence>
<name>K7ZTT4_BAHJA</name>
<comment type="function">
    <text evidence="18">Core subunit of the mitochondrial membrane respiratory chain NADH dehydrogenase (Complex I) which catalyzes electron transfer from NADH through the respiratory chain, using ubiquinone as an electron acceptor. Essential for the catalytic activity and assembly of complex I.</text>
</comment>
<keyword evidence="13 18" id="KW-0520">NAD</keyword>
<keyword evidence="7 18" id="KW-0679">Respiratory chain</keyword>
<feature type="transmembrane region" description="Helical" evidence="18">
    <location>
        <begin position="305"/>
        <end position="325"/>
    </location>
</feature>
<geneLocation type="mitochondrion" evidence="20"/>
<feature type="transmembrane region" description="Helical" evidence="18">
    <location>
        <begin position="7"/>
        <end position="22"/>
    </location>
</feature>
<evidence type="ECO:0000256" key="11">
    <source>
        <dbReference type="ARBA" id="ARBA00022982"/>
    </source>
</evidence>
<dbReference type="GO" id="GO:0005743">
    <property type="term" value="C:mitochondrial inner membrane"/>
    <property type="evidence" value="ECO:0007669"/>
    <property type="project" value="UniProtKB-SubCell"/>
</dbReference>
<feature type="transmembrane region" description="Helical" evidence="18">
    <location>
        <begin position="141"/>
        <end position="162"/>
    </location>
</feature>
<comment type="similarity">
    <text evidence="3 18">Belongs to the complex I subunit 2 family.</text>
</comment>
<dbReference type="PANTHER" id="PTHR46552">
    <property type="entry name" value="NADH-UBIQUINONE OXIDOREDUCTASE CHAIN 2"/>
    <property type="match status" value="1"/>
</dbReference>
<keyword evidence="6" id="KW-0813">Transport</keyword>
<dbReference type="InterPro" id="IPR050175">
    <property type="entry name" value="Complex_I_Subunit_2"/>
</dbReference>
<comment type="function">
    <text evidence="1">Core subunit of the mitochondrial membrane respiratory chain NADH dehydrogenase (Complex I) that is believed to belong to the minimal assembly required for catalysis. Complex I functions in the transfer of electrons from NADH to the respiratory chain. The immediate electron acceptor for the enzyme is believed to be ubiquinone.</text>
</comment>
<feature type="transmembrane region" description="Helical" evidence="18">
    <location>
        <begin position="231"/>
        <end position="250"/>
    </location>
</feature>
<feature type="transmembrane region" description="Helical" evidence="18">
    <location>
        <begin position="85"/>
        <end position="105"/>
    </location>
</feature>
<evidence type="ECO:0000256" key="13">
    <source>
        <dbReference type="ARBA" id="ARBA00023027"/>
    </source>
</evidence>
<protein>
    <recommendedName>
        <fullName evidence="5 18">NADH-ubiquinone oxidoreductase chain 2</fullName>
        <ecNumber evidence="4 18">7.1.1.2</ecNumber>
    </recommendedName>
</protein>
<evidence type="ECO:0000256" key="4">
    <source>
        <dbReference type="ARBA" id="ARBA00012944"/>
    </source>
</evidence>
<feature type="transmembrane region" description="Helical" evidence="18">
    <location>
        <begin position="192"/>
        <end position="210"/>
    </location>
</feature>
<dbReference type="AlphaFoldDB" id="K7ZTT4"/>
<evidence type="ECO:0000256" key="5">
    <source>
        <dbReference type="ARBA" id="ARBA00021008"/>
    </source>
</evidence>
<dbReference type="Pfam" id="PF00361">
    <property type="entry name" value="Proton_antipo_M"/>
    <property type="match status" value="1"/>
</dbReference>
<feature type="transmembrane region" description="Helical" evidence="18">
    <location>
        <begin position="270"/>
        <end position="293"/>
    </location>
</feature>
<evidence type="ECO:0000256" key="8">
    <source>
        <dbReference type="ARBA" id="ARBA00022692"/>
    </source>
</evidence>
<evidence type="ECO:0000256" key="18">
    <source>
        <dbReference type="RuleBase" id="RU003403"/>
    </source>
</evidence>
<keyword evidence="14 18" id="KW-0830">Ubiquinone</keyword>
<evidence type="ECO:0000256" key="1">
    <source>
        <dbReference type="ARBA" id="ARBA00003257"/>
    </source>
</evidence>
<comment type="catalytic activity">
    <reaction evidence="17 18">
        <text>a ubiquinone + NADH + 5 H(+)(in) = a ubiquinol + NAD(+) + 4 H(+)(out)</text>
        <dbReference type="Rhea" id="RHEA:29091"/>
        <dbReference type="Rhea" id="RHEA-COMP:9565"/>
        <dbReference type="Rhea" id="RHEA-COMP:9566"/>
        <dbReference type="ChEBI" id="CHEBI:15378"/>
        <dbReference type="ChEBI" id="CHEBI:16389"/>
        <dbReference type="ChEBI" id="CHEBI:17976"/>
        <dbReference type="ChEBI" id="CHEBI:57540"/>
        <dbReference type="ChEBI" id="CHEBI:57945"/>
        <dbReference type="EC" id="7.1.1.2"/>
    </reaction>
</comment>
<gene>
    <name evidence="20" type="primary">nd2</name>
</gene>
<keyword evidence="10 18" id="KW-1278">Translocase</keyword>
<feature type="transmembrane region" description="Helical" evidence="18">
    <location>
        <begin position="117"/>
        <end position="135"/>
    </location>
</feature>
<keyword evidence="8 18" id="KW-0812">Transmembrane</keyword>
<evidence type="ECO:0000256" key="3">
    <source>
        <dbReference type="ARBA" id="ARBA00007012"/>
    </source>
</evidence>
<dbReference type="InterPro" id="IPR003917">
    <property type="entry name" value="NADH_UbQ_OxRdtase_chain2"/>
</dbReference>
<evidence type="ECO:0000256" key="7">
    <source>
        <dbReference type="ARBA" id="ARBA00022660"/>
    </source>
</evidence>
<keyword evidence="11 18" id="KW-0249">Electron transport</keyword>
<dbReference type="GO" id="GO:0008137">
    <property type="term" value="F:NADH dehydrogenase (ubiquinone) activity"/>
    <property type="evidence" value="ECO:0007669"/>
    <property type="project" value="UniProtKB-EC"/>
</dbReference>
<sequence length="326" mass="37359">MFIHPSKILFFLFLMFSIFITISANSWFIAWIGLEINLLSFIPFILKKNKYSFESALKYFLIQTIASIMILYSAILIFINLNLSPLALTLGLLMKLAAAPTHQWLPSMIDGMSWPSILLLLVAQKINPFILLIFFLEKSMFSKIILFFTLFSAIIGSIGGLLQTSIRKILAYSSISHMAWLLTSISLNNKLWFSYFILYSVILLTIIYPIHILQMNTLNQLIMNYTPNSNILILLSLLSMGGMPPFTGFLPKLLVIQELNYYSLFLPLTYLLSSTLISLFFYFRLTILTIMFLPHKNKLSSFKNMPLSISFINIMGLTIPSLLFIF</sequence>
<feature type="transmembrane region" description="Helical" evidence="18">
    <location>
        <begin position="58"/>
        <end position="79"/>
    </location>
</feature>
<keyword evidence="9 18" id="KW-0999">Mitochondrion inner membrane</keyword>
<evidence type="ECO:0000256" key="12">
    <source>
        <dbReference type="ARBA" id="ARBA00022989"/>
    </source>
</evidence>
<evidence type="ECO:0000256" key="9">
    <source>
        <dbReference type="ARBA" id="ARBA00022792"/>
    </source>
</evidence>
<feature type="domain" description="NADH:quinone oxidoreductase/Mrp antiporter transmembrane" evidence="19">
    <location>
        <begin position="24"/>
        <end position="276"/>
    </location>
</feature>
<keyword evidence="12 18" id="KW-1133">Transmembrane helix</keyword>
<organism evidence="20">
    <name type="scientific">Bahadzia jaraguensis</name>
    <name type="common">Amphipod</name>
    <dbReference type="NCBI Taxonomy" id="1041811"/>
    <lineage>
        <taxon>Eukaryota</taxon>
        <taxon>Metazoa</taxon>
        <taxon>Ecdysozoa</taxon>
        <taxon>Arthropoda</taxon>
        <taxon>Crustacea</taxon>
        <taxon>Multicrustacea</taxon>
        <taxon>Malacostraca</taxon>
        <taxon>Eumalacostraca</taxon>
        <taxon>Peracarida</taxon>
        <taxon>Amphipoda</taxon>
        <taxon>Senticaudata</taxon>
        <taxon>Hadziida</taxon>
        <taxon>Hadzioidea</taxon>
        <taxon>Hadziidae</taxon>
        <taxon>Bahadzia</taxon>
    </lineage>
</organism>
<evidence type="ECO:0000313" key="20">
    <source>
        <dbReference type="EMBL" id="CCB84615.1"/>
    </source>
</evidence>
<evidence type="ECO:0000256" key="16">
    <source>
        <dbReference type="ARBA" id="ARBA00023136"/>
    </source>
</evidence>
<dbReference type="EC" id="7.1.1.2" evidence="4 18"/>
<evidence type="ECO:0000256" key="14">
    <source>
        <dbReference type="ARBA" id="ARBA00023075"/>
    </source>
</evidence>
<dbReference type="EMBL" id="FR872382">
    <property type="protein sequence ID" value="CCB84615.1"/>
    <property type="molecule type" value="Genomic_DNA"/>
</dbReference>
<keyword evidence="16 18" id="KW-0472">Membrane</keyword>
<keyword evidence="15 18" id="KW-0496">Mitochondrion</keyword>
<evidence type="ECO:0000256" key="10">
    <source>
        <dbReference type="ARBA" id="ARBA00022967"/>
    </source>
</evidence>
<proteinExistence type="inferred from homology"/>
<comment type="subcellular location">
    <subcellularLocation>
        <location evidence="2 18">Mitochondrion inner membrane</location>
        <topology evidence="2 18">Multi-pass membrane protein</topology>
    </subcellularLocation>
</comment>
<dbReference type="InterPro" id="IPR001750">
    <property type="entry name" value="ND/Mrp_TM"/>
</dbReference>
<evidence type="ECO:0000259" key="19">
    <source>
        <dbReference type="Pfam" id="PF00361"/>
    </source>
</evidence>
<evidence type="ECO:0000256" key="6">
    <source>
        <dbReference type="ARBA" id="ARBA00022448"/>
    </source>
</evidence>
<dbReference type="PRINTS" id="PR01436">
    <property type="entry name" value="NADHDHGNASE2"/>
</dbReference>
<dbReference type="GO" id="GO:0006120">
    <property type="term" value="P:mitochondrial electron transport, NADH to ubiquinone"/>
    <property type="evidence" value="ECO:0007669"/>
    <property type="project" value="InterPro"/>
</dbReference>
<accession>K7ZTT4</accession>
<dbReference type="PANTHER" id="PTHR46552:SF1">
    <property type="entry name" value="NADH-UBIQUINONE OXIDOREDUCTASE CHAIN 2"/>
    <property type="match status" value="1"/>
</dbReference>